<proteinExistence type="predicted"/>
<dbReference type="WBParaSite" id="TCLT_0000914401-mRNA-1">
    <property type="protein sequence ID" value="TCLT_0000914401-mRNA-1"/>
    <property type="gene ID" value="TCLT_0000914401"/>
</dbReference>
<dbReference type="Proteomes" id="UP000276776">
    <property type="component" value="Unassembled WGS sequence"/>
</dbReference>
<dbReference type="AlphaFoldDB" id="A0A0N5D7T4"/>
<evidence type="ECO:0000313" key="2">
    <source>
        <dbReference type="Proteomes" id="UP000276776"/>
    </source>
</evidence>
<dbReference type="EMBL" id="UYYF01004737">
    <property type="protein sequence ID" value="VDN06743.1"/>
    <property type="molecule type" value="Genomic_DNA"/>
</dbReference>
<dbReference type="OrthoDB" id="5824014at2759"/>
<sequence>MLSIDNDNNLLILSSLDKNNSELLLEQLSLDDYQNGFISKNIKIDREMQNCQQLSSFVYCCVITENSDSLAVKDSKAFFDHFYEENMLMTDSWQTLSNDETVVILQSTIGGCSVLDTKNAVFAEAVDQKIYVKNIFYSAMKISEDESNAFLKPVAYFFGMDNSDELIELAQDGYKFHICEYLRASEHRYFLQECYEAGFMKFESFSHIKFCANPIYQAIIQFSNVHTNMKWQLQVTYTPTYGITDDNIYMIDSVDFVLDKQVAMSCSPSNIDIYVVSNGVLLHYMIDLPKADGETLIGNYF</sequence>
<reference evidence="1 2" key="2">
    <citation type="submission" date="2018-11" db="EMBL/GenBank/DDBJ databases">
        <authorList>
            <consortium name="Pathogen Informatics"/>
        </authorList>
    </citation>
    <scope>NUCLEOTIDE SEQUENCE [LARGE SCALE GENOMIC DNA]</scope>
</reference>
<protein>
    <submittedName>
        <fullName evidence="3">BTB domain-containing protein</fullName>
    </submittedName>
</protein>
<reference evidence="3" key="1">
    <citation type="submission" date="2017-02" db="UniProtKB">
        <authorList>
            <consortium name="WormBaseParasite"/>
        </authorList>
    </citation>
    <scope>IDENTIFICATION</scope>
</reference>
<keyword evidence="2" id="KW-1185">Reference proteome</keyword>
<evidence type="ECO:0000313" key="3">
    <source>
        <dbReference type="WBParaSite" id="TCLT_0000914401-mRNA-1"/>
    </source>
</evidence>
<accession>A0A0N5D7T4</accession>
<dbReference type="OMA" id="SHIKFCA"/>
<evidence type="ECO:0000313" key="1">
    <source>
        <dbReference type="EMBL" id="VDN06743.1"/>
    </source>
</evidence>
<organism evidence="3">
    <name type="scientific">Thelazia callipaeda</name>
    <name type="common">Oriental eyeworm</name>
    <name type="synonym">Parasitic nematode</name>
    <dbReference type="NCBI Taxonomy" id="103827"/>
    <lineage>
        <taxon>Eukaryota</taxon>
        <taxon>Metazoa</taxon>
        <taxon>Ecdysozoa</taxon>
        <taxon>Nematoda</taxon>
        <taxon>Chromadorea</taxon>
        <taxon>Rhabditida</taxon>
        <taxon>Spirurina</taxon>
        <taxon>Spiruromorpha</taxon>
        <taxon>Thelazioidea</taxon>
        <taxon>Thelaziidae</taxon>
        <taxon>Thelazia</taxon>
    </lineage>
</organism>
<name>A0A0N5D7T4_THECL</name>
<gene>
    <name evidence="1" type="ORF">TCLT_LOCUS9133</name>
</gene>